<dbReference type="RefSeq" id="WP_085766344.1">
    <property type="nucleotide sequence ID" value="NZ_CP019344.1"/>
</dbReference>
<dbReference type="EMBL" id="CP019344">
    <property type="protein sequence ID" value="ARN77542.1"/>
    <property type="molecule type" value="Genomic_DNA"/>
</dbReference>
<reference evidence="1 2" key="1">
    <citation type="submission" date="2016-11" db="EMBL/GenBank/DDBJ databases">
        <title>Trade-off between light-utilization and light-protection in marine flavobacteria.</title>
        <authorList>
            <person name="Kumagai Y."/>
        </authorList>
    </citation>
    <scope>NUCLEOTIDE SEQUENCE [LARGE SCALE GENOMIC DNA]</scope>
    <source>
        <strain evidence="1 2">JCM 13191</strain>
    </source>
</reference>
<dbReference type="STRING" id="331648.BST97_05820"/>
<name>A0A1W6MIX3_9FLAO</name>
<dbReference type="OrthoDB" id="1452958at2"/>
<dbReference type="AlphaFoldDB" id="A0A1W6MIX3"/>
<proteinExistence type="predicted"/>
<evidence type="ECO:0000313" key="2">
    <source>
        <dbReference type="Proteomes" id="UP000193431"/>
    </source>
</evidence>
<protein>
    <submittedName>
        <fullName evidence="1">Uncharacterized protein</fullName>
    </submittedName>
</protein>
<organism evidence="1 2">
    <name type="scientific">Nonlabens spongiae</name>
    <dbReference type="NCBI Taxonomy" id="331648"/>
    <lineage>
        <taxon>Bacteria</taxon>
        <taxon>Pseudomonadati</taxon>
        <taxon>Bacteroidota</taxon>
        <taxon>Flavobacteriia</taxon>
        <taxon>Flavobacteriales</taxon>
        <taxon>Flavobacteriaceae</taxon>
        <taxon>Nonlabens</taxon>
    </lineage>
</organism>
<gene>
    <name evidence="1" type="ORF">BST97_05820</name>
</gene>
<keyword evidence="2" id="KW-1185">Reference proteome</keyword>
<dbReference type="Proteomes" id="UP000193431">
    <property type="component" value="Chromosome"/>
</dbReference>
<evidence type="ECO:0000313" key="1">
    <source>
        <dbReference type="EMBL" id="ARN77542.1"/>
    </source>
</evidence>
<sequence>MKDLVVYIFIVLAFAKAEPLQAQLLIDRAVAPLNPSGPYSDYKQNSNLKGDIYQYEYTKYDRNGVPIDDNVYTDEQEAIKNKGIYERSENGLIVEINFYTYDPNSKPSFYNYDKKSRLILEDNEFWVYQYEYDREGRLSKKKARKKETGNVGITTYSYSINAGILRVDIKYIDPEGKETDYYILYEDSLELERSSWRGLIKYEYTFDEKGNWLTKDFEQQYSETRPKSIMYYSDFEKLKSQSTINFIKRRLIPQKSLTIAYPTIGKRELRTISSGARDTGDGVIFFIPQINHYYHSPTGYKDKDDDGATGIAQLRVKGETAVVYNTEKFFKPFEKGRSLKKNSNLFGNSYVAHDTVTNTSYLVKDFRNSNNGFLIPEKREGDTYLFGRDRVKETYIVMKNAVSIDYKKLGKSKFTENGDKVLVYDGKPWLILPNYDAITDGLLDYARLYAGEPLIENNPNAVAQKKFAAYQEGQPVFIERRGENEFYFFQGDESLASPDYFNLTPKGKDVLGGYGNTDFVIKNLKDLPYNKKIEAKIAAKNGELLVEYREGALKYFYNYGKSLLKEDYKIFKGAPGKWMVYLNKFNAFIYVDKEKPGYSGFLAAPLIKGEYFVYKSAKGISLLSPTGYLSSNAFTWKKTSNGTAQIFLNGKLSYELPDYDKLKNDNLYTLSLPGQKQTSSLSLKTGTTSKLSKEAQKYVEMRSLGSYKARPLFAKEIESFKADGKTQQEIDQYYLDIFNELYDHDFEEGYEFMMLVPSDIATMLISKINSEKRSAIRTRSREELKKYKVKK</sequence>
<accession>A0A1W6MIX3</accession>